<dbReference type="SMART" id="SM00431">
    <property type="entry name" value="SCAN"/>
    <property type="match status" value="1"/>
</dbReference>
<name>A0A9J8AGJ4_CYPCA</name>
<dbReference type="GeneTree" id="ENSGT00940000159113"/>
<dbReference type="Proteomes" id="UP001108240">
    <property type="component" value="Unplaced"/>
</dbReference>
<sequence>MRGGRVTRGGQTGNKKTESTHIERGHRVEGEVAMEGEALKGASGGEDEEDDVHEYEKVKTAILKKYDINPETYRQRFRSLYVEPEESPKELYVRLKELYVKWIQPQGKTLHEISEILIMEQFLRMLSPELQVWVKEHGPKSAAEAATL</sequence>
<dbReference type="OMA" id="WLMPERC"/>
<evidence type="ECO:0000313" key="4">
    <source>
        <dbReference type="Proteomes" id="UP001108240"/>
    </source>
</evidence>
<reference evidence="3" key="2">
    <citation type="submission" date="2025-09" db="UniProtKB">
        <authorList>
            <consortium name="Ensembl"/>
        </authorList>
    </citation>
    <scope>IDENTIFICATION</scope>
</reference>
<proteinExistence type="predicted"/>
<organism evidence="3 4">
    <name type="scientific">Cyprinus carpio carpio</name>
    <dbReference type="NCBI Taxonomy" id="630221"/>
    <lineage>
        <taxon>Eukaryota</taxon>
        <taxon>Metazoa</taxon>
        <taxon>Chordata</taxon>
        <taxon>Craniata</taxon>
        <taxon>Vertebrata</taxon>
        <taxon>Euteleostomi</taxon>
        <taxon>Actinopterygii</taxon>
        <taxon>Neopterygii</taxon>
        <taxon>Teleostei</taxon>
        <taxon>Ostariophysi</taxon>
        <taxon>Cypriniformes</taxon>
        <taxon>Cyprinidae</taxon>
        <taxon>Cyprininae</taxon>
        <taxon>Cyprinus</taxon>
    </lineage>
</organism>
<evidence type="ECO:0000256" key="1">
    <source>
        <dbReference type="SAM" id="MobiDB-lite"/>
    </source>
</evidence>
<feature type="region of interest" description="Disordered" evidence="1">
    <location>
        <begin position="1"/>
        <end position="52"/>
    </location>
</feature>
<dbReference type="InterPro" id="IPR003309">
    <property type="entry name" value="SCAN_dom"/>
</dbReference>
<feature type="compositionally biased region" description="Basic and acidic residues" evidence="1">
    <location>
        <begin position="15"/>
        <end position="30"/>
    </location>
</feature>
<feature type="compositionally biased region" description="Gly residues" evidence="1">
    <location>
        <begin position="1"/>
        <end position="12"/>
    </location>
</feature>
<dbReference type="CDD" id="cd07936">
    <property type="entry name" value="SCAN"/>
    <property type="match status" value="1"/>
</dbReference>
<dbReference type="Ensembl" id="ENSCCRT00000197029.1">
    <property type="protein sequence ID" value="ENSCCRP00000140410.1"/>
    <property type="gene ID" value="ENSCCRG00000078542.1"/>
</dbReference>
<protein>
    <recommendedName>
        <fullName evidence="2">SCAN box domain-containing protein</fullName>
    </recommendedName>
</protein>
<dbReference type="SUPFAM" id="SSF47353">
    <property type="entry name" value="Retrovirus capsid dimerization domain-like"/>
    <property type="match status" value="1"/>
</dbReference>
<dbReference type="Pfam" id="PF02023">
    <property type="entry name" value="SCAN"/>
    <property type="match status" value="1"/>
</dbReference>
<dbReference type="PANTHER" id="PTHR46888">
    <property type="entry name" value="ZINC KNUCKLE DOMAINCONTAINING PROTEIN-RELATED"/>
    <property type="match status" value="1"/>
</dbReference>
<feature type="domain" description="SCAN box" evidence="2">
    <location>
        <begin position="74"/>
        <end position="148"/>
    </location>
</feature>
<dbReference type="PANTHER" id="PTHR46888:SF1">
    <property type="entry name" value="RIBONUCLEASE H"/>
    <property type="match status" value="1"/>
</dbReference>
<dbReference type="PROSITE" id="PS50804">
    <property type="entry name" value="SCAN_BOX"/>
    <property type="match status" value="1"/>
</dbReference>
<reference evidence="3" key="1">
    <citation type="submission" date="2025-08" db="UniProtKB">
        <authorList>
            <consortium name="Ensembl"/>
        </authorList>
    </citation>
    <scope>IDENTIFICATION</scope>
</reference>
<dbReference type="InterPro" id="IPR038269">
    <property type="entry name" value="SCAN_sf"/>
</dbReference>
<dbReference type="Gene3D" id="1.10.4020.10">
    <property type="entry name" value="DNA breaking-rejoining enzymes"/>
    <property type="match status" value="1"/>
</dbReference>
<evidence type="ECO:0000259" key="2">
    <source>
        <dbReference type="PROSITE" id="PS50804"/>
    </source>
</evidence>
<evidence type="ECO:0000313" key="3">
    <source>
        <dbReference type="Ensembl" id="ENSCCRP00000140410.1"/>
    </source>
</evidence>
<dbReference type="AlphaFoldDB" id="A0A9J8AGJ4"/>
<keyword evidence="4" id="KW-1185">Reference proteome</keyword>
<accession>A0A9J8AGJ4</accession>